<dbReference type="Proteomes" id="UP000827092">
    <property type="component" value="Unassembled WGS sequence"/>
</dbReference>
<comment type="caution">
    <text evidence="7">The sequence shown here is derived from an EMBL/GenBank/DDBJ whole genome shotgun (WGS) entry which is preliminary data.</text>
</comment>
<dbReference type="GO" id="GO:0016020">
    <property type="term" value="C:membrane"/>
    <property type="evidence" value="ECO:0007669"/>
    <property type="project" value="UniProtKB-SubCell"/>
</dbReference>
<gene>
    <name evidence="7" type="ORF">JTE90_000700</name>
</gene>
<sequence>MDPEPSGFERMKQSGYSTVVQVEENGPKSNKKVLLQSAESIGSAILYGVCSTSMAFTNKAILTSYKFHFPFFIMACQMILCVIFLEILRITQLSNIPKYSLKSGKSFAWPSIFYALHSVTALHALGGMSIPMYAAIKRCAPIVTLILSVLLLKKRVPNARIVSSVILISVGCVVASLGDLEFDSKAYKYGAVSILVQGLYLTLAQKCLEVMPALQVLHISSYNTTPFYVILCLLMETEGISHYKYFSDIKFLLCFGVQVSIGVLLNYSLFLCTEKNSALTTSLVGVLKSIMQTVIGFFAFGGVQFSALNVFGISLNMFGGILYSYSKYMEKFKVNPESFMKPV</sequence>
<reference evidence="7 8" key="1">
    <citation type="journal article" date="2022" name="Nat. Ecol. Evol.">
        <title>A masculinizing supergene underlies an exaggerated male reproductive morph in a spider.</title>
        <authorList>
            <person name="Hendrickx F."/>
            <person name="De Corte Z."/>
            <person name="Sonet G."/>
            <person name="Van Belleghem S.M."/>
            <person name="Kostlbacher S."/>
            <person name="Vangestel C."/>
        </authorList>
    </citation>
    <scope>NUCLEOTIDE SEQUENCE [LARGE SCALE GENOMIC DNA]</scope>
    <source>
        <strain evidence="7">W744_W776</strain>
    </source>
</reference>
<feature type="domain" description="Sugar phosphate transporter" evidence="6">
    <location>
        <begin position="50"/>
        <end position="324"/>
    </location>
</feature>
<keyword evidence="2 5" id="KW-0812">Transmembrane</keyword>
<evidence type="ECO:0000256" key="3">
    <source>
        <dbReference type="ARBA" id="ARBA00022989"/>
    </source>
</evidence>
<evidence type="ECO:0000256" key="2">
    <source>
        <dbReference type="ARBA" id="ARBA00022692"/>
    </source>
</evidence>
<name>A0AAV6UQ03_9ARAC</name>
<dbReference type="PANTHER" id="PTHR11132">
    <property type="entry name" value="SOLUTE CARRIER FAMILY 35"/>
    <property type="match status" value="1"/>
</dbReference>
<dbReference type="InterPro" id="IPR050186">
    <property type="entry name" value="TPT_transporter"/>
</dbReference>
<proteinExistence type="predicted"/>
<accession>A0AAV6UQ03</accession>
<comment type="subcellular location">
    <subcellularLocation>
        <location evidence="1">Membrane</location>
        <topology evidence="1">Multi-pass membrane protein</topology>
    </subcellularLocation>
</comment>
<organism evidence="7 8">
    <name type="scientific">Oedothorax gibbosus</name>
    <dbReference type="NCBI Taxonomy" id="931172"/>
    <lineage>
        <taxon>Eukaryota</taxon>
        <taxon>Metazoa</taxon>
        <taxon>Ecdysozoa</taxon>
        <taxon>Arthropoda</taxon>
        <taxon>Chelicerata</taxon>
        <taxon>Arachnida</taxon>
        <taxon>Araneae</taxon>
        <taxon>Araneomorphae</taxon>
        <taxon>Entelegynae</taxon>
        <taxon>Araneoidea</taxon>
        <taxon>Linyphiidae</taxon>
        <taxon>Erigoninae</taxon>
        <taxon>Oedothorax</taxon>
    </lineage>
</organism>
<dbReference type="Pfam" id="PF03151">
    <property type="entry name" value="TPT"/>
    <property type="match status" value="1"/>
</dbReference>
<dbReference type="InterPro" id="IPR004853">
    <property type="entry name" value="Sugar_P_trans_dom"/>
</dbReference>
<evidence type="ECO:0000313" key="8">
    <source>
        <dbReference type="Proteomes" id="UP000827092"/>
    </source>
</evidence>
<keyword evidence="4 5" id="KW-0472">Membrane</keyword>
<dbReference type="AlphaFoldDB" id="A0AAV6UQ03"/>
<feature type="transmembrane region" description="Helical" evidence="5">
    <location>
        <begin position="278"/>
        <end position="300"/>
    </location>
</feature>
<feature type="transmembrane region" description="Helical" evidence="5">
    <location>
        <begin position="249"/>
        <end position="271"/>
    </location>
</feature>
<evidence type="ECO:0000259" key="6">
    <source>
        <dbReference type="Pfam" id="PF03151"/>
    </source>
</evidence>
<feature type="transmembrane region" description="Helical" evidence="5">
    <location>
        <begin position="107"/>
        <end position="126"/>
    </location>
</feature>
<evidence type="ECO:0000313" key="7">
    <source>
        <dbReference type="EMBL" id="KAG8185711.1"/>
    </source>
</evidence>
<evidence type="ECO:0000256" key="4">
    <source>
        <dbReference type="ARBA" id="ARBA00023136"/>
    </source>
</evidence>
<evidence type="ECO:0000256" key="1">
    <source>
        <dbReference type="ARBA" id="ARBA00004141"/>
    </source>
</evidence>
<dbReference type="EMBL" id="JAFNEN010000325">
    <property type="protein sequence ID" value="KAG8185711.1"/>
    <property type="molecule type" value="Genomic_DNA"/>
</dbReference>
<protein>
    <recommendedName>
        <fullName evidence="6">Sugar phosphate transporter domain-containing protein</fullName>
    </recommendedName>
</protein>
<keyword evidence="3 5" id="KW-1133">Transmembrane helix</keyword>
<evidence type="ECO:0000256" key="5">
    <source>
        <dbReference type="SAM" id="Phobius"/>
    </source>
</evidence>
<feature type="transmembrane region" description="Helical" evidence="5">
    <location>
        <begin position="306"/>
        <end position="325"/>
    </location>
</feature>
<keyword evidence="8" id="KW-1185">Reference proteome</keyword>
<feature type="transmembrane region" description="Helical" evidence="5">
    <location>
        <begin position="67"/>
        <end position="87"/>
    </location>
</feature>
<feature type="transmembrane region" description="Helical" evidence="5">
    <location>
        <begin position="159"/>
        <end position="180"/>
    </location>
</feature>